<evidence type="ECO:0000256" key="3">
    <source>
        <dbReference type="ARBA" id="ARBA00022448"/>
    </source>
</evidence>
<evidence type="ECO:0000256" key="8">
    <source>
        <dbReference type="SAM" id="Phobius"/>
    </source>
</evidence>
<evidence type="ECO:0000256" key="6">
    <source>
        <dbReference type="ARBA" id="ARBA00022989"/>
    </source>
</evidence>
<comment type="caution">
    <text evidence="10">The sequence shown here is derived from an EMBL/GenBank/DDBJ whole genome shotgun (WGS) entry which is preliminary data.</text>
</comment>
<dbReference type="PROSITE" id="PS50928">
    <property type="entry name" value="ABC_TM1"/>
    <property type="match status" value="1"/>
</dbReference>
<dbReference type="EMBL" id="MPVP01000837">
    <property type="protein sequence ID" value="OMC86400.1"/>
    <property type="molecule type" value="Genomic_DNA"/>
</dbReference>
<feature type="transmembrane region" description="Helical" evidence="8">
    <location>
        <begin position="61"/>
        <end position="83"/>
    </location>
</feature>
<keyword evidence="3" id="KW-0813">Transport</keyword>
<dbReference type="InterPro" id="IPR035906">
    <property type="entry name" value="MetI-like_sf"/>
</dbReference>
<dbReference type="SUPFAM" id="SSF161098">
    <property type="entry name" value="MetI-like"/>
    <property type="match status" value="1"/>
</dbReference>
<feature type="non-terminal residue" evidence="10">
    <location>
        <position position="200"/>
    </location>
</feature>
<dbReference type="Gene3D" id="1.10.3720.10">
    <property type="entry name" value="MetI-like"/>
    <property type="match status" value="1"/>
</dbReference>
<evidence type="ECO:0000256" key="1">
    <source>
        <dbReference type="ARBA" id="ARBA00004651"/>
    </source>
</evidence>
<proteinExistence type="inferred from homology"/>
<evidence type="ECO:0000313" key="10">
    <source>
        <dbReference type="EMBL" id="OMC86400.1"/>
    </source>
</evidence>
<protein>
    <submittedName>
        <fullName evidence="10">ABC transporter permease</fullName>
    </submittedName>
</protein>
<sequence length="200" mass="22261">MRSFKWVSGGLALFILTVLVLLPLLLIFWTSIYPEGHLDIAAPLRTIMGSNDLVEVLLNSIGLGVSVILLTTLFALPLAWIMAKTDLGRHNWLDVVLLIPFMTPPYIGSMGWMLFMQTGGYMEQFLPSSSVLTPYFFSYGGMVLIMSLHLFPFLYLLLRNALLQIGGNLEEAASVHGAPFFYRFKRVIIPLLLSSYGLGA</sequence>
<feature type="domain" description="ABC transmembrane type-1" evidence="9">
    <location>
        <begin position="57"/>
        <end position="200"/>
    </location>
</feature>
<evidence type="ECO:0000256" key="2">
    <source>
        <dbReference type="ARBA" id="ARBA00007069"/>
    </source>
</evidence>
<reference evidence="10 11" key="1">
    <citation type="submission" date="2016-11" db="EMBL/GenBank/DDBJ databases">
        <title>Paenibacillus species isolates.</title>
        <authorList>
            <person name="Beno S.M."/>
        </authorList>
    </citation>
    <scope>NUCLEOTIDE SEQUENCE [LARGE SCALE GENOMIC DNA]</scope>
    <source>
        <strain evidence="10 11">FSL H7-0433</strain>
    </source>
</reference>
<evidence type="ECO:0000313" key="11">
    <source>
        <dbReference type="Proteomes" id="UP000187158"/>
    </source>
</evidence>
<name>A0ABX3GBH4_9BACL</name>
<evidence type="ECO:0000256" key="4">
    <source>
        <dbReference type="ARBA" id="ARBA00022475"/>
    </source>
</evidence>
<dbReference type="InterPro" id="IPR000515">
    <property type="entry name" value="MetI-like"/>
</dbReference>
<evidence type="ECO:0000256" key="5">
    <source>
        <dbReference type="ARBA" id="ARBA00022692"/>
    </source>
</evidence>
<dbReference type="Proteomes" id="UP000187158">
    <property type="component" value="Unassembled WGS sequence"/>
</dbReference>
<keyword evidence="4" id="KW-1003">Cell membrane</keyword>
<dbReference type="PANTHER" id="PTHR42929">
    <property type="entry name" value="INNER MEMBRANE ABC TRANSPORTER PERMEASE PROTEIN YDCU-RELATED-RELATED"/>
    <property type="match status" value="1"/>
</dbReference>
<dbReference type="CDD" id="cd06261">
    <property type="entry name" value="TM_PBP2"/>
    <property type="match status" value="1"/>
</dbReference>
<keyword evidence="5 8" id="KW-0812">Transmembrane</keyword>
<accession>A0ABX3GBH4</accession>
<keyword evidence="7 8" id="KW-0472">Membrane</keyword>
<evidence type="ECO:0000256" key="7">
    <source>
        <dbReference type="ARBA" id="ARBA00023136"/>
    </source>
</evidence>
<evidence type="ECO:0000259" key="9">
    <source>
        <dbReference type="PROSITE" id="PS50928"/>
    </source>
</evidence>
<keyword evidence="6 8" id="KW-1133">Transmembrane helix</keyword>
<comment type="similarity">
    <text evidence="2">Belongs to the binding-protein-dependent transport system permease family. CysTW subfamily.</text>
</comment>
<keyword evidence="11" id="KW-1185">Reference proteome</keyword>
<comment type="subcellular location">
    <subcellularLocation>
        <location evidence="1">Cell membrane</location>
        <topology evidence="1">Multi-pass membrane protein</topology>
    </subcellularLocation>
</comment>
<gene>
    <name evidence="10" type="ORF">BSO21_35125</name>
</gene>
<feature type="transmembrane region" description="Helical" evidence="8">
    <location>
        <begin position="7"/>
        <end position="29"/>
    </location>
</feature>
<dbReference type="PANTHER" id="PTHR42929:SF6">
    <property type="entry name" value="IRON(III)-TRANSPORT SYSTEM PERMEASE PROTEIN SFUB"/>
    <property type="match status" value="1"/>
</dbReference>
<feature type="transmembrane region" description="Helical" evidence="8">
    <location>
        <begin position="95"/>
        <end position="115"/>
    </location>
</feature>
<organism evidence="10 11">
    <name type="scientific">Paenibacillus odorifer</name>
    <dbReference type="NCBI Taxonomy" id="189426"/>
    <lineage>
        <taxon>Bacteria</taxon>
        <taxon>Bacillati</taxon>
        <taxon>Bacillota</taxon>
        <taxon>Bacilli</taxon>
        <taxon>Bacillales</taxon>
        <taxon>Paenibacillaceae</taxon>
        <taxon>Paenibacillus</taxon>
    </lineage>
</organism>
<feature type="transmembrane region" description="Helical" evidence="8">
    <location>
        <begin position="135"/>
        <end position="158"/>
    </location>
</feature>